<comment type="caution">
    <text evidence="1">The sequence shown here is derived from an EMBL/GenBank/DDBJ whole genome shotgun (WGS) entry which is preliminary data.</text>
</comment>
<keyword evidence="2" id="KW-1185">Reference proteome</keyword>
<dbReference type="Proteomes" id="UP000805841">
    <property type="component" value="Unassembled WGS sequence"/>
</dbReference>
<accession>A0ABR7Z6D1</accession>
<proteinExistence type="predicted"/>
<evidence type="ECO:0000313" key="1">
    <source>
        <dbReference type="EMBL" id="MBD1600903.1"/>
    </source>
</evidence>
<dbReference type="RefSeq" id="WP_190423629.1">
    <property type="nucleotide sequence ID" value="NZ_JAAOCA010000026.1"/>
</dbReference>
<evidence type="ECO:0000313" key="2">
    <source>
        <dbReference type="Proteomes" id="UP000805841"/>
    </source>
</evidence>
<reference evidence="1 2" key="1">
    <citation type="journal article" date="2020" name="Insects">
        <title>Bacteria Belonging to Pseudomonas typographi sp. nov. from the Bark Beetle Ips typographus Have Genomic Potential to Aid in the Host Ecology.</title>
        <authorList>
            <person name="Peral-Aranega E."/>
            <person name="Saati-Santamaria Z."/>
            <person name="Kolarik M."/>
            <person name="Rivas R."/>
            <person name="Garcia-Fraile P."/>
        </authorList>
    </citation>
    <scope>NUCLEOTIDE SEQUENCE [LARGE SCALE GENOMIC DNA]</scope>
    <source>
        <strain evidence="1 2">CA3A</strain>
    </source>
</reference>
<evidence type="ECO:0008006" key="3">
    <source>
        <dbReference type="Google" id="ProtNLM"/>
    </source>
</evidence>
<name>A0ABR7Z6D1_9PSED</name>
<organism evidence="1 2">
    <name type="scientific">Pseudomonas typographi</name>
    <dbReference type="NCBI Taxonomy" id="2715964"/>
    <lineage>
        <taxon>Bacteria</taxon>
        <taxon>Pseudomonadati</taxon>
        <taxon>Pseudomonadota</taxon>
        <taxon>Gammaproteobacteria</taxon>
        <taxon>Pseudomonadales</taxon>
        <taxon>Pseudomonadaceae</taxon>
        <taxon>Pseudomonas</taxon>
    </lineage>
</organism>
<protein>
    <recommendedName>
        <fullName evidence="3">DUF1508 domain-containing protein</fullName>
    </recommendedName>
</protein>
<dbReference type="EMBL" id="JAAOCA010000026">
    <property type="protein sequence ID" value="MBD1600903.1"/>
    <property type="molecule type" value="Genomic_DNA"/>
</dbReference>
<gene>
    <name evidence="1" type="ORF">HAQ05_19680</name>
</gene>
<sequence length="52" mass="6138">MYHTYYRDYRRYAWRFTALSSGPRAISECSHTDGEPYSMALCRTSSLPRLRG</sequence>